<dbReference type="PANTHER" id="PTHR47340">
    <property type="entry name" value="DUPLICATED HOMEODOMAIN-LIKE SUPERFAMILY PROTEIN"/>
    <property type="match status" value="1"/>
</dbReference>
<feature type="coiled-coil region" evidence="1">
    <location>
        <begin position="42"/>
        <end position="69"/>
    </location>
</feature>
<name>A0AAW2NCZ2_SESRA</name>
<evidence type="ECO:0000313" key="2">
    <source>
        <dbReference type="EMBL" id="KAL0340752.1"/>
    </source>
</evidence>
<keyword evidence="1" id="KW-0175">Coiled coil</keyword>
<gene>
    <name evidence="2" type="ORF">Sradi_4592000</name>
</gene>
<dbReference type="PANTHER" id="PTHR47340:SF1">
    <property type="entry name" value="DUPLICATED HOMEODOMAIN-LIKE SUPERFAMILY PROTEIN"/>
    <property type="match status" value="1"/>
</dbReference>
<accession>A0AAW2NCZ2</accession>
<reference evidence="2" key="2">
    <citation type="journal article" date="2024" name="Plant">
        <title>Genomic evolution and insights into agronomic trait innovations of Sesamum species.</title>
        <authorList>
            <person name="Miao H."/>
            <person name="Wang L."/>
            <person name="Qu L."/>
            <person name="Liu H."/>
            <person name="Sun Y."/>
            <person name="Le M."/>
            <person name="Wang Q."/>
            <person name="Wei S."/>
            <person name="Zheng Y."/>
            <person name="Lin W."/>
            <person name="Duan Y."/>
            <person name="Cao H."/>
            <person name="Xiong S."/>
            <person name="Wang X."/>
            <person name="Wei L."/>
            <person name="Li C."/>
            <person name="Ma Q."/>
            <person name="Ju M."/>
            <person name="Zhao R."/>
            <person name="Li G."/>
            <person name="Mu C."/>
            <person name="Tian Q."/>
            <person name="Mei H."/>
            <person name="Zhang T."/>
            <person name="Gao T."/>
            <person name="Zhang H."/>
        </authorList>
    </citation>
    <scope>NUCLEOTIDE SEQUENCE</scope>
    <source>
        <strain evidence="2">G02</strain>
    </source>
</reference>
<reference evidence="2" key="1">
    <citation type="submission" date="2020-06" db="EMBL/GenBank/DDBJ databases">
        <authorList>
            <person name="Li T."/>
            <person name="Hu X."/>
            <person name="Zhang T."/>
            <person name="Song X."/>
            <person name="Zhang H."/>
            <person name="Dai N."/>
            <person name="Sheng W."/>
            <person name="Hou X."/>
            <person name="Wei L."/>
        </authorList>
    </citation>
    <scope>NUCLEOTIDE SEQUENCE</scope>
    <source>
        <strain evidence="2">G02</strain>
        <tissue evidence="2">Leaf</tissue>
    </source>
</reference>
<proteinExistence type="predicted"/>
<sequence>MSQPPYEGPMFSLENLELTSIANLSSLINELLQSDDQSSAELVDILKALEVTESEIDSLETELKTLTAEPRSCCPHPAASSVLPESVK</sequence>
<organism evidence="2">
    <name type="scientific">Sesamum radiatum</name>
    <name type="common">Black benniseed</name>
    <dbReference type="NCBI Taxonomy" id="300843"/>
    <lineage>
        <taxon>Eukaryota</taxon>
        <taxon>Viridiplantae</taxon>
        <taxon>Streptophyta</taxon>
        <taxon>Embryophyta</taxon>
        <taxon>Tracheophyta</taxon>
        <taxon>Spermatophyta</taxon>
        <taxon>Magnoliopsida</taxon>
        <taxon>eudicotyledons</taxon>
        <taxon>Gunneridae</taxon>
        <taxon>Pentapetalae</taxon>
        <taxon>asterids</taxon>
        <taxon>lamiids</taxon>
        <taxon>Lamiales</taxon>
        <taxon>Pedaliaceae</taxon>
        <taxon>Sesamum</taxon>
    </lineage>
</organism>
<dbReference type="EMBL" id="JACGWJ010000020">
    <property type="protein sequence ID" value="KAL0340752.1"/>
    <property type="molecule type" value="Genomic_DNA"/>
</dbReference>
<dbReference type="AlphaFoldDB" id="A0AAW2NCZ2"/>
<protein>
    <submittedName>
        <fullName evidence="2">Uncharacterized protein</fullName>
    </submittedName>
</protein>
<comment type="caution">
    <text evidence="2">The sequence shown here is derived from an EMBL/GenBank/DDBJ whole genome shotgun (WGS) entry which is preliminary data.</text>
</comment>
<evidence type="ECO:0000256" key="1">
    <source>
        <dbReference type="SAM" id="Coils"/>
    </source>
</evidence>